<feature type="domain" description="Thioesterase" evidence="1">
    <location>
        <begin position="28"/>
        <end position="104"/>
    </location>
</feature>
<dbReference type="AlphaFoldDB" id="A0A2S6GFD8"/>
<dbReference type="EMBL" id="PTIX01000023">
    <property type="protein sequence ID" value="PPK63927.1"/>
    <property type="molecule type" value="Genomic_DNA"/>
</dbReference>
<dbReference type="SUPFAM" id="SSF54637">
    <property type="entry name" value="Thioesterase/thiol ester dehydrase-isomerase"/>
    <property type="match status" value="1"/>
</dbReference>
<evidence type="ECO:0000313" key="2">
    <source>
        <dbReference type="EMBL" id="PPK63927.1"/>
    </source>
</evidence>
<dbReference type="InterPro" id="IPR029069">
    <property type="entry name" value="HotDog_dom_sf"/>
</dbReference>
<evidence type="ECO:0000313" key="3">
    <source>
        <dbReference type="Proteomes" id="UP000239203"/>
    </source>
</evidence>
<accession>A0A2S6GFD8</accession>
<keyword evidence="3" id="KW-1185">Reference proteome</keyword>
<keyword evidence="2" id="KW-0378">Hydrolase</keyword>
<proteinExistence type="predicted"/>
<sequence length="152" mass="17185">MTALRDDPRVTPFRHVNTVHFDELDPLGILHNARYALHVERATTAFLRGHGFRWAADTADNPDQFQVVRRFEIDFELPFIGTGPLAVELSATHIGTTSLRYRFRCVGPSGESHAHGSRSVVKLDPDTFRPEPWTARWRAAHLTVLERADGTT</sequence>
<evidence type="ECO:0000259" key="1">
    <source>
        <dbReference type="Pfam" id="PF03061"/>
    </source>
</evidence>
<organism evidence="2 3">
    <name type="scientific">Actinokineospora auranticolor</name>
    <dbReference type="NCBI Taxonomy" id="155976"/>
    <lineage>
        <taxon>Bacteria</taxon>
        <taxon>Bacillati</taxon>
        <taxon>Actinomycetota</taxon>
        <taxon>Actinomycetes</taxon>
        <taxon>Pseudonocardiales</taxon>
        <taxon>Pseudonocardiaceae</taxon>
        <taxon>Actinokineospora</taxon>
    </lineage>
</organism>
<gene>
    <name evidence="2" type="ORF">CLV40_12347</name>
</gene>
<dbReference type="Pfam" id="PF03061">
    <property type="entry name" value="4HBT"/>
    <property type="match status" value="1"/>
</dbReference>
<dbReference type="InterPro" id="IPR006683">
    <property type="entry name" value="Thioestr_dom"/>
</dbReference>
<comment type="caution">
    <text evidence="2">The sequence shown here is derived from an EMBL/GenBank/DDBJ whole genome shotgun (WGS) entry which is preliminary data.</text>
</comment>
<dbReference type="RefSeq" id="WP_181043813.1">
    <property type="nucleotide sequence ID" value="NZ_CP154825.1"/>
</dbReference>
<protein>
    <submittedName>
        <fullName evidence="2">Acyl-CoA thioester hydrolase</fullName>
    </submittedName>
</protein>
<name>A0A2S6GFD8_9PSEU</name>
<dbReference type="Proteomes" id="UP000239203">
    <property type="component" value="Unassembled WGS sequence"/>
</dbReference>
<reference evidence="2 3" key="1">
    <citation type="submission" date="2018-02" db="EMBL/GenBank/DDBJ databases">
        <title>Genomic Encyclopedia of Archaeal and Bacterial Type Strains, Phase II (KMG-II): from individual species to whole genera.</title>
        <authorList>
            <person name="Goeker M."/>
        </authorList>
    </citation>
    <scope>NUCLEOTIDE SEQUENCE [LARGE SCALE GENOMIC DNA]</scope>
    <source>
        <strain evidence="2 3">YU 961-1</strain>
    </source>
</reference>
<dbReference type="CDD" id="cd00586">
    <property type="entry name" value="4HBT"/>
    <property type="match status" value="1"/>
</dbReference>
<dbReference type="GO" id="GO:0016787">
    <property type="term" value="F:hydrolase activity"/>
    <property type="evidence" value="ECO:0007669"/>
    <property type="project" value="UniProtKB-KW"/>
</dbReference>
<dbReference type="Gene3D" id="3.10.129.10">
    <property type="entry name" value="Hotdog Thioesterase"/>
    <property type="match status" value="1"/>
</dbReference>